<accession>A0A1E5VSK6</accession>
<dbReference type="AlphaFoldDB" id="A0A1E5VSK6"/>
<evidence type="ECO:0000256" key="1">
    <source>
        <dbReference type="SAM" id="Phobius"/>
    </source>
</evidence>
<protein>
    <submittedName>
        <fullName evidence="2">Uncharacterized protein</fullName>
    </submittedName>
</protein>
<evidence type="ECO:0000313" key="2">
    <source>
        <dbReference type="EMBL" id="OEL28072.1"/>
    </source>
</evidence>
<feature type="transmembrane region" description="Helical" evidence="1">
    <location>
        <begin position="41"/>
        <end position="67"/>
    </location>
</feature>
<organism evidence="2 3">
    <name type="scientific">Dichanthelium oligosanthes</name>
    <dbReference type="NCBI Taxonomy" id="888268"/>
    <lineage>
        <taxon>Eukaryota</taxon>
        <taxon>Viridiplantae</taxon>
        <taxon>Streptophyta</taxon>
        <taxon>Embryophyta</taxon>
        <taxon>Tracheophyta</taxon>
        <taxon>Spermatophyta</taxon>
        <taxon>Magnoliopsida</taxon>
        <taxon>Liliopsida</taxon>
        <taxon>Poales</taxon>
        <taxon>Poaceae</taxon>
        <taxon>PACMAD clade</taxon>
        <taxon>Panicoideae</taxon>
        <taxon>Panicodae</taxon>
        <taxon>Paniceae</taxon>
        <taxon>Dichantheliinae</taxon>
        <taxon>Dichanthelium</taxon>
    </lineage>
</organism>
<reference evidence="2 3" key="1">
    <citation type="submission" date="2016-09" db="EMBL/GenBank/DDBJ databases">
        <title>The draft genome of Dichanthelium oligosanthes: A C3 panicoid grass species.</title>
        <authorList>
            <person name="Studer A.J."/>
            <person name="Schnable J.C."/>
            <person name="Brutnell T.P."/>
        </authorList>
    </citation>
    <scope>NUCLEOTIDE SEQUENCE [LARGE SCALE GENOMIC DNA]</scope>
    <source>
        <strain evidence="3">cv. Kellogg 1175</strain>
        <tissue evidence="2">Leaf</tissue>
    </source>
</reference>
<keyword evidence="1" id="KW-1133">Transmembrane helix</keyword>
<comment type="caution">
    <text evidence="2">The sequence shown here is derived from an EMBL/GenBank/DDBJ whole genome shotgun (WGS) entry which is preliminary data.</text>
</comment>
<keyword evidence="3" id="KW-1185">Reference proteome</keyword>
<proteinExistence type="predicted"/>
<keyword evidence="1" id="KW-0812">Transmembrane</keyword>
<evidence type="ECO:0000313" key="3">
    <source>
        <dbReference type="Proteomes" id="UP000095767"/>
    </source>
</evidence>
<feature type="transmembrane region" description="Helical" evidence="1">
    <location>
        <begin position="79"/>
        <end position="107"/>
    </location>
</feature>
<dbReference type="EMBL" id="LWDX02030906">
    <property type="protein sequence ID" value="OEL28072.1"/>
    <property type="molecule type" value="Genomic_DNA"/>
</dbReference>
<gene>
    <name evidence="2" type="ORF">BAE44_0010910</name>
</gene>
<sequence>MASVAAVAKFALTVAVGVACILRPILDILDGVSPRSAVLDAAVAVVLVVLPITYLLGMILLFLHVIPAPAMAPGAPRRLAGLACTVASTLLAVLTVLLVALMLLALAGAGQ</sequence>
<dbReference type="Proteomes" id="UP000095767">
    <property type="component" value="Unassembled WGS sequence"/>
</dbReference>
<name>A0A1E5VSK6_9POAL</name>
<keyword evidence="1" id="KW-0472">Membrane</keyword>